<name>A0AAV4DM83_9GAST</name>
<keyword evidence="3" id="KW-1185">Reference proteome</keyword>
<evidence type="ECO:0000256" key="1">
    <source>
        <dbReference type="SAM" id="MobiDB-lite"/>
    </source>
</evidence>
<feature type="compositionally biased region" description="Pro residues" evidence="1">
    <location>
        <begin position="111"/>
        <end position="120"/>
    </location>
</feature>
<dbReference type="Proteomes" id="UP000735302">
    <property type="component" value="Unassembled WGS sequence"/>
</dbReference>
<evidence type="ECO:0000313" key="2">
    <source>
        <dbReference type="EMBL" id="GFO45150.1"/>
    </source>
</evidence>
<dbReference type="EMBL" id="BLXT01008015">
    <property type="protein sequence ID" value="GFO45150.1"/>
    <property type="molecule type" value="Genomic_DNA"/>
</dbReference>
<protein>
    <submittedName>
        <fullName evidence="2">Uncharacterized protein</fullName>
    </submittedName>
</protein>
<feature type="compositionally biased region" description="Low complexity" evidence="1">
    <location>
        <begin position="97"/>
        <end position="110"/>
    </location>
</feature>
<evidence type="ECO:0000313" key="3">
    <source>
        <dbReference type="Proteomes" id="UP000735302"/>
    </source>
</evidence>
<proteinExistence type="predicted"/>
<reference evidence="2 3" key="1">
    <citation type="journal article" date="2021" name="Elife">
        <title>Chloroplast acquisition without the gene transfer in kleptoplastic sea slugs, Plakobranchus ocellatus.</title>
        <authorList>
            <person name="Maeda T."/>
            <person name="Takahashi S."/>
            <person name="Yoshida T."/>
            <person name="Shimamura S."/>
            <person name="Takaki Y."/>
            <person name="Nagai Y."/>
            <person name="Toyoda A."/>
            <person name="Suzuki Y."/>
            <person name="Arimoto A."/>
            <person name="Ishii H."/>
            <person name="Satoh N."/>
            <person name="Nishiyama T."/>
            <person name="Hasebe M."/>
            <person name="Maruyama T."/>
            <person name="Minagawa J."/>
            <person name="Obokata J."/>
            <person name="Shigenobu S."/>
        </authorList>
    </citation>
    <scope>NUCLEOTIDE SEQUENCE [LARGE SCALE GENOMIC DNA]</scope>
</reference>
<gene>
    <name evidence="2" type="ORF">PoB_007165500</name>
</gene>
<feature type="compositionally biased region" description="Low complexity" evidence="1">
    <location>
        <begin position="61"/>
        <end position="89"/>
    </location>
</feature>
<dbReference type="AlphaFoldDB" id="A0AAV4DM83"/>
<feature type="region of interest" description="Disordered" evidence="1">
    <location>
        <begin position="50"/>
        <end position="120"/>
    </location>
</feature>
<comment type="caution">
    <text evidence="2">The sequence shown here is derived from an EMBL/GenBank/DDBJ whole genome shotgun (WGS) entry which is preliminary data.</text>
</comment>
<organism evidence="2 3">
    <name type="scientific">Plakobranchus ocellatus</name>
    <dbReference type="NCBI Taxonomy" id="259542"/>
    <lineage>
        <taxon>Eukaryota</taxon>
        <taxon>Metazoa</taxon>
        <taxon>Spiralia</taxon>
        <taxon>Lophotrochozoa</taxon>
        <taxon>Mollusca</taxon>
        <taxon>Gastropoda</taxon>
        <taxon>Heterobranchia</taxon>
        <taxon>Euthyneura</taxon>
        <taxon>Panpulmonata</taxon>
        <taxon>Sacoglossa</taxon>
        <taxon>Placobranchoidea</taxon>
        <taxon>Plakobranchidae</taxon>
        <taxon>Plakobranchus</taxon>
    </lineage>
</organism>
<sequence length="120" mass="12721">MDHWLNPSRPRLVLTFAPTTSTIVGNQSETCIISVLTRPTCLALRRGEFTNPIPLIPPSQSPQSQLQPQLQSQSEPLTQLLNPSSSPNLSPSPCPSPSSSTLAPASAPAPARVPAPQPQP</sequence>
<accession>A0AAV4DM83</accession>